<dbReference type="GO" id="GO:0032993">
    <property type="term" value="C:protein-DNA complex"/>
    <property type="evidence" value="ECO:0007669"/>
    <property type="project" value="TreeGrafter"/>
</dbReference>
<name>A0A1I3Q4K5_9PSEU</name>
<dbReference type="Proteomes" id="UP000199025">
    <property type="component" value="Unassembled WGS sequence"/>
</dbReference>
<dbReference type="STRING" id="115433.SAMN05421835_104175"/>
<evidence type="ECO:0000256" key="2">
    <source>
        <dbReference type="ARBA" id="ARBA00023015"/>
    </source>
</evidence>
<evidence type="ECO:0000259" key="5">
    <source>
        <dbReference type="PROSITE" id="PS50931"/>
    </source>
</evidence>
<dbReference type="SUPFAM" id="SSF46785">
    <property type="entry name" value="Winged helix' DNA-binding domain"/>
    <property type="match status" value="1"/>
</dbReference>
<evidence type="ECO:0000256" key="1">
    <source>
        <dbReference type="ARBA" id="ARBA00009437"/>
    </source>
</evidence>
<evidence type="ECO:0000256" key="3">
    <source>
        <dbReference type="ARBA" id="ARBA00023125"/>
    </source>
</evidence>
<dbReference type="InterPro" id="IPR036390">
    <property type="entry name" value="WH_DNA-bd_sf"/>
</dbReference>
<organism evidence="6 7">
    <name type="scientific">Amycolatopsis sacchari</name>
    <dbReference type="NCBI Taxonomy" id="115433"/>
    <lineage>
        <taxon>Bacteria</taxon>
        <taxon>Bacillati</taxon>
        <taxon>Actinomycetota</taxon>
        <taxon>Actinomycetes</taxon>
        <taxon>Pseudonocardiales</taxon>
        <taxon>Pseudonocardiaceae</taxon>
        <taxon>Amycolatopsis</taxon>
    </lineage>
</organism>
<dbReference type="GO" id="GO:0003677">
    <property type="term" value="F:DNA binding"/>
    <property type="evidence" value="ECO:0007669"/>
    <property type="project" value="UniProtKB-KW"/>
</dbReference>
<dbReference type="PANTHER" id="PTHR30346">
    <property type="entry name" value="TRANSCRIPTIONAL DUAL REGULATOR HCAR-RELATED"/>
    <property type="match status" value="1"/>
</dbReference>
<dbReference type="InterPro" id="IPR036388">
    <property type="entry name" value="WH-like_DNA-bd_sf"/>
</dbReference>
<dbReference type="OrthoDB" id="3636008at2"/>
<accession>A0A1I3Q4K5</accession>
<protein>
    <submittedName>
        <fullName evidence="6">Regulatory helix-turn-helix protein, lysR family</fullName>
    </submittedName>
</protein>
<dbReference type="InterPro" id="IPR000847">
    <property type="entry name" value="LysR_HTH_N"/>
</dbReference>
<dbReference type="PROSITE" id="PS50931">
    <property type="entry name" value="HTH_LYSR"/>
    <property type="match status" value="1"/>
</dbReference>
<evidence type="ECO:0000256" key="4">
    <source>
        <dbReference type="ARBA" id="ARBA00023163"/>
    </source>
</evidence>
<dbReference type="EMBL" id="FORP01000004">
    <property type="protein sequence ID" value="SFJ28619.1"/>
    <property type="molecule type" value="Genomic_DNA"/>
</dbReference>
<feature type="domain" description="HTH lysR-type" evidence="5">
    <location>
        <begin position="21"/>
        <end position="78"/>
    </location>
</feature>
<keyword evidence="3" id="KW-0238">DNA-binding</keyword>
<gene>
    <name evidence="6" type="ORF">SAMN05421835_104175</name>
</gene>
<dbReference type="PANTHER" id="PTHR30346:SF28">
    <property type="entry name" value="HTH-TYPE TRANSCRIPTIONAL REGULATOR CYNR"/>
    <property type="match status" value="1"/>
</dbReference>
<comment type="similarity">
    <text evidence="1">Belongs to the LysR transcriptional regulatory family.</text>
</comment>
<keyword evidence="2" id="KW-0805">Transcription regulation</keyword>
<dbReference type="Gene3D" id="1.10.10.10">
    <property type="entry name" value="Winged helix-like DNA-binding domain superfamily/Winged helix DNA-binding domain"/>
    <property type="match status" value="1"/>
</dbReference>
<dbReference type="AlphaFoldDB" id="A0A1I3Q4K5"/>
<reference evidence="6 7" key="1">
    <citation type="submission" date="2016-10" db="EMBL/GenBank/DDBJ databases">
        <authorList>
            <person name="de Groot N.N."/>
        </authorList>
    </citation>
    <scope>NUCLEOTIDE SEQUENCE [LARGE SCALE GENOMIC DNA]</scope>
    <source>
        <strain evidence="6 7">DSM 44468</strain>
    </source>
</reference>
<keyword evidence="4" id="KW-0804">Transcription</keyword>
<evidence type="ECO:0000313" key="7">
    <source>
        <dbReference type="Proteomes" id="UP000199025"/>
    </source>
</evidence>
<evidence type="ECO:0000313" key="6">
    <source>
        <dbReference type="EMBL" id="SFJ28619.1"/>
    </source>
</evidence>
<dbReference type="Pfam" id="PF00126">
    <property type="entry name" value="HTH_1"/>
    <property type="match status" value="1"/>
</dbReference>
<keyword evidence="7" id="KW-1185">Reference proteome</keyword>
<dbReference type="GO" id="GO:0003700">
    <property type="term" value="F:DNA-binding transcription factor activity"/>
    <property type="evidence" value="ECO:0007669"/>
    <property type="project" value="InterPro"/>
</dbReference>
<dbReference type="RefSeq" id="WP_091505377.1">
    <property type="nucleotide sequence ID" value="NZ_FORP01000004.1"/>
</dbReference>
<proteinExistence type="inferred from homology"/>
<sequence length="309" mass="33806">MLSKTRTEVSIPDRHRLRGVDLVDACRAFVSVSERGSFTLGAAAAGIPQPVASRRIAALERRLGDRLFDRATRRAVLTPFGREVLPAARRLVGLAEALESDARLARRRPLRFAVPECCGTRDLAHLDAEAREHDLVLDFRPAAPAAREDLLRTQQVRAALVAAPEDQAQWAVPLGVAAAVAPRERTVYLETLRPGRGEAARPRRVWLQPEDDVPHLRDPLFRLRDALGLRPSQVVAADSLVSAVADVLGSSDLLLCSAAQAADLDLHWRPLGELRLVRGYALATTYGDDEERLRPLSRSIGRCLGTGEA</sequence>